<evidence type="ECO:0000256" key="4">
    <source>
        <dbReference type="ARBA" id="ARBA00023029"/>
    </source>
</evidence>
<reference evidence="14" key="1">
    <citation type="submission" date="2022-04" db="EMBL/GenBank/DDBJ databases">
        <title>Roseomonas acroporae sp. nov., isolated from coral Acropora digitifera.</title>
        <authorList>
            <person name="Sun H."/>
        </authorList>
    </citation>
    <scope>NUCLEOTIDE SEQUENCE</scope>
    <source>
        <strain evidence="14">NAR14</strain>
    </source>
</reference>
<dbReference type="InterPro" id="IPR023405">
    <property type="entry name" value="Topo_IA_core_domain"/>
</dbReference>
<dbReference type="InterPro" id="IPR013497">
    <property type="entry name" value="Topo_IA_cen"/>
</dbReference>
<evidence type="ECO:0000313" key="14">
    <source>
        <dbReference type="EMBL" id="MCK8784921.1"/>
    </source>
</evidence>
<dbReference type="InterPro" id="IPR013826">
    <property type="entry name" value="Topo_IA_cen_sub3"/>
</dbReference>
<dbReference type="Proteomes" id="UP001139516">
    <property type="component" value="Unassembled WGS sequence"/>
</dbReference>
<evidence type="ECO:0000256" key="1">
    <source>
        <dbReference type="ARBA" id="ARBA00000213"/>
    </source>
</evidence>
<dbReference type="GO" id="GO:0003917">
    <property type="term" value="F:DNA topoisomerase type I (single strand cut, ATP-independent) activity"/>
    <property type="evidence" value="ECO:0007669"/>
    <property type="project" value="UniProtKB-EC"/>
</dbReference>
<dbReference type="EMBL" id="JALPRX010000043">
    <property type="protein sequence ID" value="MCK8784921.1"/>
    <property type="molecule type" value="Genomic_DNA"/>
</dbReference>
<dbReference type="InterPro" id="IPR003602">
    <property type="entry name" value="Topo_IA_DNA-bd_dom"/>
</dbReference>
<feature type="compositionally biased region" description="Basic residues" evidence="11">
    <location>
        <begin position="711"/>
        <end position="725"/>
    </location>
</feature>
<dbReference type="Pfam" id="PF01751">
    <property type="entry name" value="Toprim"/>
    <property type="match status" value="1"/>
</dbReference>
<evidence type="ECO:0000256" key="10">
    <source>
        <dbReference type="ARBA" id="ARBA00032877"/>
    </source>
</evidence>
<dbReference type="CDD" id="cd01028">
    <property type="entry name" value="TOPRIM_TopoIA"/>
    <property type="match status" value="1"/>
</dbReference>
<dbReference type="PROSITE" id="PS50880">
    <property type="entry name" value="TOPRIM"/>
    <property type="match status" value="1"/>
</dbReference>
<proteinExistence type="inferred from homology"/>
<evidence type="ECO:0000313" key="15">
    <source>
        <dbReference type="Proteomes" id="UP001139516"/>
    </source>
</evidence>
<dbReference type="Gene3D" id="3.40.50.140">
    <property type="match status" value="1"/>
</dbReference>
<dbReference type="AlphaFoldDB" id="A0A9X1YEI7"/>
<feature type="domain" description="Topo IA-type catalytic" evidence="13">
    <location>
        <begin position="142"/>
        <end position="593"/>
    </location>
</feature>
<dbReference type="Gene3D" id="1.10.460.10">
    <property type="entry name" value="Topoisomerase I, domain 2"/>
    <property type="match status" value="1"/>
</dbReference>
<dbReference type="GO" id="GO:0043597">
    <property type="term" value="C:cytoplasmic replication fork"/>
    <property type="evidence" value="ECO:0007669"/>
    <property type="project" value="TreeGrafter"/>
</dbReference>
<gene>
    <name evidence="14" type="ORF">M0638_11065</name>
</gene>
<feature type="compositionally biased region" description="Low complexity" evidence="11">
    <location>
        <begin position="627"/>
        <end position="636"/>
    </location>
</feature>
<evidence type="ECO:0000256" key="11">
    <source>
        <dbReference type="SAM" id="MobiDB-lite"/>
    </source>
</evidence>
<dbReference type="GO" id="GO:0006265">
    <property type="term" value="P:DNA topological change"/>
    <property type="evidence" value="ECO:0007669"/>
    <property type="project" value="InterPro"/>
</dbReference>
<dbReference type="SMART" id="SM00493">
    <property type="entry name" value="TOPRIM"/>
    <property type="match status" value="1"/>
</dbReference>
<dbReference type="SUPFAM" id="SSF56712">
    <property type="entry name" value="Prokaryotic type I DNA topoisomerase"/>
    <property type="match status" value="1"/>
</dbReference>
<comment type="catalytic activity">
    <reaction evidence="1">
        <text>ATP-independent breakage of single-stranded DNA, followed by passage and rejoining.</text>
        <dbReference type="EC" id="5.6.2.1"/>
    </reaction>
</comment>
<dbReference type="GO" id="GO:0006310">
    <property type="term" value="P:DNA recombination"/>
    <property type="evidence" value="ECO:0007669"/>
    <property type="project" value="TreeGrafter"/>
</dbReference>
<feature type="region of interest" description="Disordered" evidence="11">
    <location>
        <begin position="606"/>
        <end position="636"/>
    </location>
</feature>
<evidence type="ECO:0000256" key="9">
    <source>
        <dbReference type="ARBA" id="ARBA00032235"/>
    </source>
</evidence>
<dbReference type="InterPro" id="IPR013825">
    <property type="entry name" value="Topo_IA_cen_sub2"/>
</dbReference>
<dbReference type="SMART" id="SM00436">
    <property type="entry name" value="TOP1Bc"/>
    <property type="match status" value="1"/>
</dbReference>
<evidence type="ECO:0000256" key="3">
    <source>
        <dbReference type="ARBA" id="ARBA00012891"/>
    </source>
</evidence>
<comment type="similarity">
    <text evidence="2">Belongs to the type IA topoisomerase family.</text>
</comment>
<feature type="compositionally biased region" description="Basic and acidic residues" evidence="11">
    <location>
        <begin position="454"/>
        <end position="478"/>
    </location>
</feature>
<dbReference type="PANTHER" id="PTHR11390">
    <property type="entry name" value="PROKARYOTIC DNA TOPOISOMERASE"/>
    <property type="match status" value="1"/>
</dbReference>
<evidence type="ECO:0000256" key="6">
    <source>
        <dbReference type="ARBA" id="ARBA00023235"/>
    </source>
</evidence>
<dbReference type="GO" id="GO:0006281">
    <property type="term" value="P:DNA repair"/>
    <property type="evidence" value="ECO:0007669"/>
    <property type="project" value="TreeGrafter"/>
</dbReference>
<feature type="compositionally biased region" description="Gly residues" evidence="11">
    <location>
        <begin position="610"/>
        <end position="623"/>
    </location>
</feature>
<comment type="caution">
    <text evidence="14">The sequence shown here is derived from an EMBL/GenBank/DDBJ whole genome shotgun (WGS) entry which is preliminary data.</text>
</comment>
<feature type="region of interest" description="Disordered" evidence="11">
    <location>
        <begin position="673"/>
        <end position="817"/>
    </location>
</feature>
<keyword evidence="6 14" id="KW-0413">Isomerase</keyword>
<dbReference type="Gene3D" id="1.10.290.10">
    <property type="entry name" value="Topoisomerase I, domain 4"/>
    <property type="match status" value="1"/>
</dbReference>
<name>A0A9X1YEI7_9PROT</name>
<dbReference type="InterPro" id="IPR006171">
    <property type="entry name" value="TOPRIM_dom"/>
</dbReference>
<dbReference type="GO" id="GO:0003677">
    <property type="term" value="F:DNA binding"/>
    <property type="evidence" value="ECO:0007669"/>
    <property type="project" value="UniProtKB-KW"/>
</dbReference>
<dbReference type="InterPro" id="IPR000380">
    <property type="entry name" value="Topo_IA"/>
</dbReference>
<dbReference type="SMART" id="SM00437">
    <property type="entry name" value="TOP1Ac"/>
    <property type="match status" value="1"/>
</dbReference>
<feature type="compositionally biased region" description="Low complexity" evidence="11">
    <location>
        <begin position="760"/>
        <end position="773"/>
    </location>
</feature>
<keyword evidence="15" id="KW-1185">Reference proteome</keyword>
<evidence type="ECO:0000256" key="2">
    <source>
        <dbReference type="ARBA" id="ARBA00009446"/>
    </source>
</evidence>
<evidence type="ECO:0000256" key="5">
    <source>
        <dbReference type="ARBA" id="ARBA00023125"/>
    </source>
</evidence>
<sequence>MPTDLVITEKTSQARDVRAAVGGRFGAILPAEGHLLTLQEPEDVVPAWKRWTATLLRPESLYGFKPATGGNKAAKLRAIREALRGARRVWLATDCDREGQLIGQELIEHLRFRGEVMRVMFTAQDPETIRAAFARAKPNAEYAALYAAAVARQQADQVYNLSLTRTATVTLGRGERAVIGIGRVKTPTLAIVCRRELEIRNFKPETYFEVVATARVEAGTFRMRHAPKERIGKREEAEAIAARAEGFAGPLRVKVEEKRQSPPRLHDLPSLQKLCGSRFGWSAEHTLSVAQELYDGAGKKVITYPRAETRYLPENLAADAPRIAAALRAGRSYAAIPVPAPPLVRRGKAGHFWDRGLEGASHHAVIPNVNTVGDLAAIWPRLTQDERRLFDVIARTYLAALMPDFRYRQTTATLDVSGHEFRAVGRQPIELGWREAFGADGEEEGEDRQLLPPLRDREPAALSDARVEQKETRPPPRYHEGTLIEAMQNAWQFIEDSGLRERLREAKGIGTPATRAEIIKGLKRQDLLTASGKLVVPTERGLALYGVLLEADPVLVDPGATAKLELLLDEVLVGRQSVTTALDAVCEQATRIMERLTAGPAPALPAGLSAAGGRGAPRGGARGGARRGAAAPGAPTPAMRRYAESLARQHGVALPADYATSGEACRRFLDAHAAKRGAPGPGKAAPRERPGGRPGESEGEGETAAPARARPAARPRRAAAMRRRGKAEEEAGAPAAGRASRPRSRRRTAGAGPDAGGQDGDSPVAAAPAGTVPGDDDAARKAGPGAGVPEGGGGSGGRPSGAGKPGGETARETTRLRIPFGNKTAAFALGARYGGEGWYAPPGTDLAPFRARGWL</sequence>
<evidence type="ECO:0000256" key="7">
    <source>
        <dbReference type="ARBA" id="ARBA00030003"/>
    </source>
</evidence>
<dbReference type="Gene3D" id="2.70.20.10">
    <property type="entry name" value="Topoisomerase I, domain 3"/>
    <property type="match status" value="1"/>
</dbReference>
<dbReference type="EC" id="5.6.2.1" evidence="3"/>
<evidence type="ECO:0000259" key="13">
    <source>
        <dbReference type="PROSITE" id="PS52039"/>
    </source>
</evidence>
<feature type="region of interest" description="Disordered" evidence="11">
    <location>
        <begin position="438"/>
        <end position="478"/>
    </location>
</feature>
<dbReference type="InterPro" id="IPR003601">
    <property type="entry name" value="Topo_IA_2"/>
</dbReference>
<keyword evidence="4" id="KW-0799">Topoisomerase</keyword>
<dbReference type="PROSITE" id="PS52039">
    <property type="entry name" value="TOPO_IA_2"/>
    <property type="match status" value="1"/>
</dbReference>
<evidence type="ECO:0000256" key="8">
    <source>
        <dbReference type="ARBA" id="ARBA00031985"/>
    </source>
</evidence>
<dbReference type="PANTHER" id="PTHR11390:SF21">
    <property type="entry name" value="DNA TOPOISOMERASE 3-ALPHA"/>
    <property type="match status" value="1"/>
</dbReference>
<keyword evidence="5" id="KW-0238">DNA-binding</keyword>
<dbReference type="PRINTS" id="PR00417">
    <property type="entry name" value="PRTPISMRASEI"/>
</dbReference>
<evidence type="ECO:0000259" key="12">
    <source>
        <dbReference type="PROSITE" id="PS50880"/>
    </source>
</evidence>
<dbReference type="InterPro" id="IPR013824">
    <property type="entry name" value="Topo_IA_cen_sub1"/>
</dbReference>
<organism evidence="14 15">
    <name type="scientific">Roseomonas acroporae</name>
    <dbReference type="NCBI Taxonomy" id="2937791"/>
    <lineage>
        <taxon>Bacteria</taxon>
        <taxon>Pseudomonadati</taxon>
        <taxon>Pseudomonadota</taxon>
        <taxon>Alphaproteobacteria</taxon>
        <taxon>Acetobacterales</taxon>
        <taxon>Roseomonadaceae</taxon>
        <taxon>Roseomonas</taxon>
    </lineage>
</organism>
<protein>
    <recommendedName>
        <fullName evidence="3">DNA topoisomerase</fullName>
        <ecNumber evidence="3">5.6.2.1</ecNumber>
    </recommendedName>
    <alternativeName>
        <fullName evidence="10">Omega-protein</fullName>
    </alternativeName>
    <alternativeName>
        <fullName evidence="9">Relaxing enzyme</fullName>
    </alternativeName>
    <alternativeName>
        <fullName evidence="7">Swivelase</fullName>
    </alternativeName>
    <alternativeName>
        <fullName evidence="8">Untwisting enzyme</fullName>
    </alternativeName>
</protein>
<dbReference type="Pfam" id="PF01131">
    <property type="entry name" value="Topoisom_bac"/>
    <property type="match status" value="1"/>
</dbReference>
<dbReference type="RefSeq" id="WP_248667045.1">
    <property type="nucleotide sequence ID" value="NZ_JALPRX010000043.1"/>
</dbReference>
<feature type="compositionally biased region" description="Gly residues" evidence="11">
    <location>
        <begin position="784"/>
        <end position="806"/>
    </location>
</feature>
<accession>A0A9X1YEI7</accession>
<feature type="domain" description="Toprim" evidence="12">
    <location>
        <begin position="3"/>
        <end position="127"/>
    </location>
</feature>